<comment type="caution">
    <text evidence="1">The sequence shown here is derived from an EMBL/GenBank/DDBJ whole genome shotgun (WGS) entry which is preliminary data.</text>
</comment>
<evidence type="ECO:0000313" key="1">
    <source>
        <dbReference type="EMBL" id="KAL2058380.1"/>
    </source>
</evidence>
<dbReference type="EMBL" id="JBHFEH010000002">
    <property type="protein sequence ID" value="KAL2058380.1"/>
    <property type="molecule type" value="Genomic_DNA"/>
</dbReference>
<keyword evidence="2" id="KW-1185">Reference proteome</keyword>
<name>A0ABR4BKZ0_9LECA</name>
<gene>
    <name evidence="1" type="ORF">ABVK25_001108</name>
</gene>
<proteinExistence type="predicted"/>
<organism evidence="1 2">
    <name type="scientific">Lepraria finkii</name>
    <dbReference type="NCBI Taxonomy" id="1340010"/>
    <lineage>
        <taxon>Eukaryota</taxon>
        <taxon>Fungi</taxon>
        <taxon>Dikarya</taxon>
        <taxon>Ascomycota</taxon>
        <taxon>Pezizomycotina</taxon>
        <taxon>Lecanoromycetes</taxon>
        <taxon>OSLEUM clade</taxon>
        <taxon>Lecanoromycetidae</taxon>
        <taxon>Lecanorales</taxon>
        <taxon>Lecanorineae</taxon>
        <taxon>Stereocaulaceae</taxon>
        <taxon>Lepraria</taxon>
    </lineage>
</organism>
<sequence length="154" mass="17015">MESNPPKSITLISNNSPVENAKYTFHIIRLTSTELAHYPKLPQLADMINTAFTVAGLKNPGLYEAAERKRYGAPADLVDDIGPCGITFVTLATTEEQDDPEPIATTGYKPWSDTWKLAAKIDGNFTVTDFPKKDKILNDVPRFEIVAVAVDSRF</sequence>
<dbReference type="Proteomes" id="UP001590951">
    <property type="component" value="Unassembled WGS sequence"/>
</dbReference>
<protein>
    <submittedName>
        <fullName evidence="1">Uncharacterized protein</fullName>
    </submittedName>
</protein>
<accession>A0ABR4BKZ0</accession>
<evidence type="ECO:0000313" key="2">
    <source>
        <dbReference type="Proteomes" id="UP001590951"/>
    </source>
</evidence>
<reference evidence="1 2" key="1">
    <citation type="submission" date="2024-09" db="EMBL/GenBank/DDBJ databases">
        <title>Rethinking Asexuality: The Enigmatic Case of Functional Sexual Genes in Lepraria (Stereocaulaceae).</title>
        <authorList>
            <person name="Doellman M."/>
            <person name="Sun Y."/>
            <person name="Barcenas-Pena A."/>
            <person name="Lumbsch H.T."/>
            <person name="Grewe F."/>
        </authorList>
    </citation>
    <scope>NUCLEOTIDE SEQUENCE [LARGE SCALE GENOMIC DNA]</scope>
    <source>
        <strain evidence="1 2">Grewe 0041</strain>
    </source>
</reference>